<evidence type="ECO:0000313" key="1">
    <source>
        <dbReference type="EMBL" id="KAK0136623.1"/>
    </source>
</evidence>
<reference evidence="1" key="1">
    <citation type="journal article" date="2023" name="Front. Mar. Sci.">
        <title>A new Merluccius polli reference genome to investigate the effects of global change in West African waters.</title>
        <authorList>
            <person name="Mateo J.L."/>
            <person name="Blanco-Fernandez C."/>
            <person name="Garcia-Vazquez E."/>
            <person name="Machado-Schiaffino G."/>
        </authorList>
    </citation>
    <scope>NUCLEOTIDE SEQUENCE</scope>
    <source>
        <strain evidence="1">C29</strain>
        <tissue evidence="1">Fin</tissue>
    </source>
</reference>
<proteinExistence type="predicted"/>
<organism evidence="1 2">
    <name type="scientific">Merluccius polli</name>
    <name type="common">Benguela hake</name>
    <name type="synonym">Merluccius cadenati</name>
    <dbReference type="NCBI Taxonomy" id="89951"/>
    <lineage>
        <taxon>Eukaryota</taxon>
        <taxon>Metazoa</taxon>
        <taxon>Chordata</taxon>
        <taxon>Craniata</taxon>
        <taxon>Vertebrata</taxon>
        <taxon>Euteleostomi</taxon>
        <taxon>Actinopterygii</taxon>
        <taxon>Neopterygii</taxon>
        <taxon>Teleostei</taxon>
        <taxon>Neoteleostei</taxon>
        <taxon>Acanthomorphata</taxon>
        <taxon>Zeiogadaria</taxon>
        <taxon>Gadariae</taxon>
        <taxon>Gadiformes</taxon>
        <taxon>Gadoidei</taxon>
        <taxon>Merlucciidae</taxon>
        <taxon>Merluccius</taxon>
    </lineage>
</organism>
<protein>
    <recommendedName>
        <fullName evidence="3">Reverse transcriptase zinc-binding domain-containing protein</fullName>
    </recommendedName>
</protein>
<dbReference type="AlphaFoldDB" id="A0AA47NTJ7"/>
<evidence type="ECO:0000313" key="2">
    <source>
        <dbReference type="Proteomes" id="UP001174136"/>
    </source>
</evidence>
<dbReference type="Proteomes" id="UP001174136">
    <property type="component" value="Unassembled WGS sequence"/>
</dbReference>
<accession>A0AA47NTJ7</accession>
<name>A0AA47NTJ7_MERPO</name>
<comment type="caution">
    <text evidence="1">The sequence shown here is derived from an EMBL/GenBank/DDBJ whole genome shotgun (WGS) entry which is preliminary data.</text>
</comment>
<dbReference type="EMBL" id="JAOPHQ010005137">
    <property type="protein sequence ID" value="KAK0136623.1"/>
    <property type="molecule type" value="Genomic_DNA"/>
</dbReference>
<evidence type="ECO:0008006" key="3">
    <source>
        <dbReference type="Google" id="ProtNLM"/>
    </source>
</evidence>
<gene>
    <name evidence="1" type="ORF">N1851_027196</name>
</gene>
<sequence>MNKQGSWWENMRERALTWQEIWRMEGHRIKFLLCSVYDVLPTPSNLHTWGLAESPSCTLCVRPANLEHVLSSCRSSLADGKSRLATRPDPDTVGCWCGAGKEEAEKQLSEGSRFIHFIRAGESAAAEMRNKGVLATASDWEMRVDIRKQLKFTHTSLRPDIVLWSKGTKQVVLIELTVPWEERMEEAHECELKKYQALIFESQQNG</sequence>
<keyword evidence="2" id="KW-1185">Reference proteome</keyword>